<dbReference type="AlphaFoldDB" id="A0A285R9P1"/>
<dbReference type="EMBL" id="OBMQ01000001">
    <property type="protein sequence ID" value="SOB90771.1"/>
    <property type="molecule type" value="Genomic_DNA"/>
</dbReference>
<dbReference type="Gene3D" id="3.10.620.30">
    <property type="match status" value="1"/>
</dbReference>
<dbReference type="RefSeq" id="WP_161946587.1">
    <property type="nucleotide sequence ID" value="NZ_OBMQ01000001.1"/>
</dbReference>
<evidence type="ECO:0000256" key="1">
    <source>
        <dbReference type="SAM" id="SignalP"/>
    </source>
</evidence>
<dbReference type="SMART" id="SM00460">
    <property type="entry name" value="TGc"/>
    <property type="match status" value="1"/>
</dbReference>
<dbReference type="InterPro" id="IPR032485">
    <property type="entry name" value="LRP1-like_beta_prop"/>
</dbReference>
<dbReference type="GO" id="GO:0005737">
    <property type="term" value="C:cytoplasm"/>
    <property type="evidence" value="ECO:0007669"/>
    <property type="project" value="TreeGrafter"/>
</dbReference>
<dbReference type="PANTHER" id="PTHR46333">
    <property type="entry name" value="CYTOKINESIS PROTEIN 3"/>
    <property type="match status" value="1"/>
</dbReference>
<feature type="domain" description="Transglutaminase-like" evidence="2">
    <location>
        <begin position="198"/>
        <end position="254"/>
    </location>
</feature>
<sequence>MDQRKIVIATIMAISMSPVIVAETHASDNHLIIENSGTIINPNLMGAKVAETKSVATVSNLAATNITDLTSILENELSKRSTAISIKYTGDTTNILEKVNEIIKNYGFKDDYFRGILSKWQYGTYGYENNVTITVNLTYLTTPQQEAFIQSEVERIVDSIIKPSMSVVEKVKAINDYVVLNTTYSFDSSTTPHAAYAILNEGKGVCQAYALLTLRLLQEAGIEAKYVTGESRGEGHAWNLVKIDGQWYHLDTTWNDPVFADSSVDHSDYVQYKYFLITDSAIREDHTIDNHGYPTATSERFMAFRYIEEPVQVGSTLYFPNQLSNYQLYKLDMTKEPLKVEKVSSTRVQYIVPVDGWLYFSNYSFNAFLAKMKLDGSEEKILLEKRVDSVRLEGNEIVASFGGVELYREVVMDAVVVGQQEEIQQIRSILNSIEFLSPNFEAQAIQLKALYNILNEDSRLLLSNSERATIQSILSKYETMKNLTFDTIQWETARKITNPKKEWKINLNQEVANTAANKSQIRIVDMFGESISATVTINGKQIVVTPLNEYVANVPYTLIVDKGLLSVDGTKVKNGVHLEFELN</sequence>
<accession>A0A285R9P1</accession>
<feature type="signal peptide" evidence="1">
    <location>
        <begin position="1"/>
        <end position="22"/>
    </location>
</feature>
<feature type="chain" id="PRO_5012560838" evidence="1">
    <location>
        <begin position="23"/>
        <end position="583"/>
    </location>
</feature>
<keyword evidence="4" id="KW-1185">Reference proteome</keyword>
<keyword evidence="1" id="KW-0732">Signal</keyword>
<name>A0A285R9P1_9BACL</name>
<protein>
    <submittedName>
        <fullName evidence="3">Uncharacterized protein DUF5050</fullName>
    </submittedName>
</protein>
<dbReference type="Pfam" id="PF01841">
    <property type="entry name" value="Transglut_core"/>
    <property type="match status" value="1"/>
</dbReference>
<organism evidence="3 4">
    <name type="scientific">Ureibacillus xyleni</name>
    <dbReference type="NCBI Taxonomy" id="614648"/>
    <lineage>
        <taxon>Bacteria</taxon>
        <taxon>Bacillati</taxon>
        <taxon>Bacillota</taxon>
        <taxon>Bacilli</taxon>
        <taxon>Bacillales</taxon>
        <taxon>Caryophanaceae</taxon>
        <taxon>Ureibacillus</taxon>
    </lineage>
</organism>
<dbReference type="InterPro" id="IPR038765">
    <property type="entry name" value="Papain-like_cys_pep_sf"/>
</dbReference>
<dbReference type="Pfam" id="PF16472">
    <property type="entry name" value="DUF5050"/>
    <property type="match status" value="1"/>
</dbReference>
<proteinExistence type="predicted"/>
<gene>
    <name evidence="3" type="ORF">SAMN05880501_101209</name>
</gene>
<dbReference type="PANTHER" id="PTHR46333:SF2">
    <property type="entry name" value="CYTOKINESIS PROTEIN 3"/>
    <property type="match status" value="1"/>
</dbReference>
<evidence type="ECO:0000259" key="2">
    <source>
        <dbReference type="SMART" id="SM00460"/>
    </source>
</evidence>
<evidence type="ECO:0000313" key="4">
    <source>
        <dbReference type="Proteomes" id="UP000219636"/>
    </source>
</evidence>
<dbReference type="InterPro" id="IPR002931">
    <property type="entry name" value="Transglutaminase-like"/>
</dbReference>
<dbReference type="Proteomes" id="UP000219636">
    <property type="component" value="Unassembled WGS sequence"/>
</dbReference>
<reference evidence="4" key="1">
    <citation type="submission" date="2017-08" db="EMBL/GenBank/DDBJ databases">
        <authorList>
            <person name="Varghese N."/>
            <person name="Submissions S."/>
        </authorList>
    </citation>
    <scope>NUCLEOTIDE SEQUENCE [LARGE SCALE GENOMIC DNA]</scope>
    <source>
        <strain evidence="4">JC22</strain>
    </source>
</reference>
<dbReference type="SUPFAM" id="SSF54001">
    <property type="entry name" value="Cysteine proteinases"/>
    <property type="match status" value="1"/>
</dbReference>
<evidence type="ECO:0000313" key="3">
    <source>
        <dbReference type="EMBL" id="SOB90771.1"/>
    </source>
</evidence>
<dbReference type="InterPro" id="IPR052557">
    <property type="entry name" value="CAP/Cytokinesis_protein"/>
</dbReference>